<dbReference type="EMBL" id="CM047580">
    <property type="protein sequence ID" value="KAI9923133.1"/>
    <property type="molecule type" value="Genomic_DNA"/>
</dbReference>
<proteinExistence type="predicted"/>
<sequence length="209" mass="24484">MTTTPLALDAPVPSEEYDRMMDTSDNEGLYKVLRQIVEHVFVVIRNSPYVPGESKTTCGAHCFHIALYGEVFDVVTEPNPVNIAFTTAFLKIHIDLEYYEFPLGFQLLHSLRFDESVKGAEEFRRLYLEHFMTFCRVPATFKKHHLRRKNPIILEYQRAHIQLNHRDEVVAVHWSPSFEGPLRVPFDAFIPYYDVYRLFHELVEGGKHR</sequence>
<evidence type="ECO:0000313" key="1">
    <source>
        <dbReference type="EMBL" id="KAI9923133.1"/>
    </source>
</evidence>
<name>A0ACC0WZ39_9STRA</name>
<keyword evidence="2" id="KW-1185">Reference proteome</keyword>
<organism evidence="1 2">
    <name type="scientific">Peronosclerospora sorghi</name>
    <dbReference type="NCBI Taxonomy" id="230839"/>
    <lineage>
        <taxon>Eukaryota</taxon>
        <taxon>Sar</taxon>
        <taxon>Stramenopiles</taxon>
        <taxon>Oomycota</taxon>
        <taxon>Peronosporomycetes</taxon>
        <taxon>Peronosporales</taxon>
        <taxon>Peronosporaceae</taxon>
        <taxon>Peronosclerospora</taxon>
    </lineage>
</organism>
<comment type="caution">
    <text evidence="1">The sequence shown here is derived from an EMBL/GenBank/DDBJ whole genome shotgun (WGS) entry which is preliminary data.</text>
</comment>
<accession>A0ACC0WZ39</accession>
<evidence type="ECO:0000313" key="2">
    <source>
        <dbReference type="Proteomes" id="UP001163321"/>
    </source>
</evidence>
<protein>
    <submittedName>
        <fullName evidence="1">Uncharacterized protein</fullName>
    </submittedName>
</protein>
<gene>
    <name evidence="1" type="ORF">PsorP6_002076</name>
</gene>
<dbReference type="Proteomes" id="UP001163321">
    <property type="component" value="Chromosome 1"/>
</dbReference>
<reference evidence="1 2" key="1">
    <citation type="journal article" date="2022" name="bioRxiv">
        <title>The genome of the oomycete Peronosclerospora sorghi, a cosmopolitan pathogen of maize and sorghum, is inflated with dispersed pseudogenes.</title>
        <authorList>
            <person name="Fletcher K."/>
            <person name="Martin F."/>
            <person name="Isakeit T."/>
            <person name="Cavanaugh K."/>
            <person name="Magill C."/>
            <person name="Michelmore R."/>
        </authorList>
    </citation>
    <scope>NUCLEOTIDE SEQUENCE [LARGE SCALE GENOMIC DNA]</scope>
    <source>
        <strain evidence="1">P6</strain>
    </source>
</reference>